<dbReference type="GO" id="GO:0005829">
    <property type="term" value="C:cytosol"/>
    <property type="evidence" value="ECO:0007669"/>
    <property type="project" value="TreeGrafter"/>
</dbReference>
<dbReference type="AlphaFoldDB" id="A0A7Z7LGX2"/>
<gene>
    <name evidence="7" type="primary">yqeA</name>
    <name evidence="7" type="ORF">MESINF_1845</name>
</gene>
<organism evidence="7 8">
    <name type="scientific">Mesotoga infera</name>
    <dbReference type="NCBI Taxonomy" id="1236046"/>
    <lineage>
        <taxon>Bacteria</taxon>
        <taxon>Thermotogati</taxon>
        <taxon>Thermotogota</taxon>
        <taxon>Thermotogae</taxon>
        <taxon>Kosmotogales</taxon>
        <taxon>Kosmotogaceae</taxon>
        <taxon>Mesotoga</taxon>
    </lineage>
</organism>
<dbReference type="InterPro" id="IPR001048">
    <property type="entry name" value="Asp/Glu/Uridylate_kinase"/>
</dbReference>
<dbReference type="Gene3D" id="3.40.1160.10">
    <property type="entry name" value="Acetylglutamate kinase-like"/>
    <property type="match status" value="1"/>
</dbReference>
<keyword evidence="2 5" id="KW-0808">Transferase</keyword>
<evidence type="ECO:0000259" key="6">
    <source>
        <dbReference type="Pfam" id="PF00696"/>
    </source>
</evidence>
<dbReference type="PRINTS" id="PR01469">
    <property type="entry name" value="CARBMTKINASE"/>
</dbReference>
<comment type="similarity">
    <text evidence="1 5">Belongs to the carbamate kinase family.</text>
</comment>
<dbReference type="PANTHER" id="PTHR30409">
    <property type="entry name" value="CARBAMATE KINASE"/>
    <property type="match status" value="1"/>
</dbReference>
<protein>
    <recommendedName>
        <fullName evidence="4 5">Carbamate kinase</fullName>
    </recommendedName>
</protein>
<dbReference type="Proteomes" id="UP000250796">
    <property type="component" value="Chromosome MESINF"/>
</dbReference>
<proteinExistence type="inferred from homology"/>
<dbReference type="EMBL" id="LS974202">
    <property type="protein sequence ID" value="SSC13289.1"/>
    <property type="molecule type" value="Genomic_DNA"/>
</dbReference>
<dbReference type="NCBIfam" id="TIGR00746">
    <property type="entry name" value="arcC"/>
    <property type="match status" value="1"/>
</dbReference>
<evidence type="ECO:0000256" key="1">
    <source>
        <dbReference type="ARBA" id="ARBA00011066"/>
    </source>
</evidence>
<evidence type="ECO:0000313" key="7">
    <source>
        <dbReference type="EMBL" id="SSC13289.1"/>
    </source>
</evidence>
<keyword evidence="3 5" id="KW-0418">Kinase</keyword>
<dbReference type="FunFam" id="3.40.1160.10:FF:000007">
    <property type="entry name" value="Carbamate kinase"/>
    <property type="match status" value="1"/>
</dbReference>
<reference evidence="7 8" key="1">
    <citation type="submission" date="2017-01" db="EMBL/GenBank/DDBJ databases">
        <authorList>
            <person name="Erauso G."/>
        </authorList>
    </citation>
    <scope>NUCLEOTIDE SEQUENCE [LARGE SCALE GENOMIC DNA]</scope>
    <source>
        <strain evidence="7">MESINF1</strain>
    </source>
</reference>
<sequence length="312" mass="33447">MKRIVIAIGGNALNKPNEKPTAEVMQRNLLSTTSYLADLIEEGYEVVITHGNGPQVGNLLVQQDIAKGTFPPFPIDVNDAMTQGSIGYLIAQTLNNELLKRGLKKSLACMLTQIVVDSNDPGFQHPSKPVGPFYSEETARELEESKGWTMKEDAGRGYRRVVPSPIPLDVLEIDAIKTLIDAGTVVIAAGGGGIPVVREPSGLVKGVEAVIDKDRASALLAKLIDADALVILTGVDFAYINFGKENQKAITVLSLDEGYKLIKEGHFAKGSMLPKIESALDFVSNAGREAIITSLEKVDLALKGESGTRIIP</sequence>
<evidence type="ECO:0000256" key="5">
    <source>
        <dbReference type="PIRNR" id="PIRNR000723"/>
    </source>
</evidence>
<dbReference type="SUPFAM" id="SSF53633">
    <property type="entry name" value="Carbamate kinase-like"/>
    <property type="match status" value="1"/>
</dbReference>
<keyword evidence="8" id="KW-1185">Reference proteome</keyword>
<dbReference type="PIRSF" id="PIRSF000723">
    <property type="entry name" value="Carbamate_kin"/>
    <property type="match status" value="1"/>
</dbReference>
<dbReference type="CDD" id="cd04235">
    <property type="entry name" value="AAK_CK"/>
    <property type="match status" value="1"/>
</dbReference>
<feature type="domain" description="Aspartate/glutamate/uridylate kinase" evidence="6">
    <location>
        <begin position="2"/>
        <end position="294"/>
    </location>
</feature>
<dbReference type="RefSeq" id="WP_169699455.1">
    <property type="nucleotide sequence ID" value="NZ_LS974202.1"/>
</dbReference>
<name>A0A7Z7LGX2_9BACT</name>
<dbReference type="InterPro" id="IPR036393">
    <property type="entry name" value="AceGlu_kinase-like_sf"/>
</dbReference>
<dbReference type="GO" id="GO:0008804">
    <property type="term" value="F:carbamate kinase activity"/>
    <property type="evidence" value="ECO:0007669"/>
    <property type="project" value="UniProtKB-UniRule"/>
</dbReference>
<dbReference type="NCBIfam" id="NF009007">
    <property type="entry name" value="PRK12352.1"/>
    <property type="match status" value="1"/>
</dbReference>
<evidence type="ECO:0000256" key="2">
    <source>
        <dbReference type="ARBA" id="ARBA00022679"/>
    </source>
</evidence>
<dbReference type="GO" id="GO:0019546">
    <property type="term" value="P:L-arginine deiminase pathway"/>
    <property type="evidence" value="ECO:0007669"/>
    <property type="project" value="TreeGrafter"/>
</dbReference>
<accession>A0A7Z7LGX2</accession>
<dbReference type="InterPro" id="IPR003964">
    <property type="entry name" value="Carb_kinase"/>
</dbReference>
<evidence type="ECO:0000256" key="3">
    <source>
        <dbReference type="ARBA" id="ARBA00022777"/>
    </source>
</evidence>
<dbReference type="Pfam" id="PF00696">
    <property type="entry name" value="AA_kinase"/>
    <property type="match status" value="1"/>
</dbReference>
<dbReference type="KEGG" id="minf:MESINF_1845"/>
<evidence type="ECO:0000256" key="4">
    <source>
        <dbReference type="NCBIfam" id="TIGR00746"/>
    </source>
</evidence>
<dbReference type="PANTHER" id="PTHR30409:SF1">
    <property type="entry name" value="CARBAMATE KINASE-RELATED"/>
    <property type="match status" value="1"/>
</dbReference>
<evidence type="ECO:0000313" key="8">
    <source>
        <dbReference type="Proteomes" id="UP000250796"/>
    </source>
</evidence>